<keyword evidence="3" id="KW-1185">Reference proteome</keyword>
<evidence type="ECO:0000313" key="2">
    <source>
        <dbReference type="EMBL" id="MBA9059903.1"/>
    </source>
</evidence>
<name>A0ABR6D1M6_9MICC</name>
<dbReference type="InterPro" id="IPR058807">
    <property type="entry name" value="ScoMcrA_N"/>
</dbReference>
<protein>
    <submittedName>
        <fullName evidence="2">5-methylcytosine-specific restriction protein B</fullName>
        <ecNumber evidence="2">3.1.21.-</ecNumber>
    </submittedName>
</protein>
<dbReference type="Pfam" id="PF12102">
    <property type="entry name" value="MrcB_N"/>
    <property type="match status" value="1"/>
</dbReference>
<reference evidence="2 3" key="1">
    <citation type="submission" date="2020-08" db="EMBL/GenBank/DDBJ databases">
        <title>Sequencing the genomes of 1000 actinobacteria strains.</title>
        <authorList>
            <person name="Klenk H.-P."/>
        </authorList>
    </citation>
    <scope>NUCLEOTIDE SEQUENCE [LARGE SCALE GENOMIC DNA]</scope>
    <source>
        <strain evidence="2 3">DSM 21948</strain>
    </source>
</reference>
<keyword evidence="2" id="KW-0378">Hydrolase</keyword>
<dbReference type="SMART" id="SM00382">
    <property type="entry name" value="AAA"/>
    <property type="match status" value="1"/>
</dbReference>
<dbReference type="GO" id="GO:0016787">
    <property type="term" value="F:hydrolase activity"/>
    <property type="evidence" value="ECO:0007669"/>
    <property type="project" value="UniProtKB-KW"/>
</dbReference>
<dbReference type="EC" id="3.1.21.-" evidence="2"/>
<comment type="caution">
    <text evidence="2">The sequence shown here is derived from an EMBL/GenBank/DDBJ whole genome shotgun (WGS) entry which is preliminary data.</text>
</comment>
<dbReference type="Pfam" id="PF26345">
    <property type="entry name" value="ScoMcrA_N"/>
    <property type="match status" value="1"/>
</dbReference>
<dbReference type="InterPro" id="IPR021961">
    <property type="entry name" value="McrB_DNA-bd"/>
</dbReference>
<sequence>MNIVPVSSESVSKALAECDALGRDRFLEKHGFGPSSVYELVVGDMIYDPKAIYAVAYGHDHPDSAAPTSGDLPSSPRLRQALTSAGFEIRFKIGTADRNIASLLSEFLGKYRPSTMGQFSGSHPVARLWKDEIRGWFATCGPVARFPQMKVKASYGQGNWAGVPWIAFLDPRETSSTQRGIYAVLLVKEDSSGFYLTAAQGVTEYKKNAKLTVAERDRRMQEVARRVQSWGTDEVVGAGFSLSPQPFLGDGQLARGYSASVIAHKYFPADGSLDPEDFLDSLDAVLRFVDQDIERRAVGESPLHPSDALFDASSAEAPRVSLEELVESFDSAARESGMFFVDEVLSRPAALLTALVTKPFVVLAGMSGSGKTQLALRLGEWFGRNRHDEARSLVVAVRPDWTGPESLFGYEDALRTPRGGRAAWFVPPTLDFLLRAASEPDMPYLLVLDEMNLAHVERYFSDYLSGIESGEPVVPNLRRDDDGEWRVSSEGPTQFPLPKNVMVVGTVNVDETTYQFSPKVIDRSTTFEVRTATDELTTDVRKPRPIEPAPERFLAAIVDLLRDDSWHSRGASREALADRLRALHADLTVSGHEFGHRVFYECLAWGAALESGVHLDESAVLDELVLHKVLPRVQGARRAIEPVLARLQAAATAQESGTPGGNGPAASVHLPKSLRKIERMLASAQQQHFVSYLE</sequence>
<dbReference type="InterPro" id="IPR027417">
    <property type="entry name" value="P-loop_NTPase"/>
</dbReference>
<evidence type="ECO:0000259" key="1">
    <source>
        <dbReference type="SMART" id="SM00382"/>
    </source>
</evidence>
<dbReference type="Gene3D" id="3.40.50.300">
    <property type="entry name" value="P-loop containing nucleotide triphosphate hydrolases"/>
    <property type="match status" value="1"/>
</dbReference>
<dbReference type="EMBL" id="JACJIK010000001">
    <property type="protein sequence ID" value="MBA9059903.1"/>
    <property type="molecule type" value="Genomic_DNA"/>
</dbReference>
<dbReference type="InterPro" id="IPR003593">
    <property type="entry name" value="AAA+_ATPase"/>
</dbReference>
<proteinExistence type="predicted"/>
<dbReference type="Proteomes" id="UP000572670">
    <property type="component" value="Unassembled WGS sequence"/>
</dbReference>
<accession>A0ABR6D1M6</accession>
<organism evidence="2 3">
    <name type="scientific">Micrococcus yunnanensis</name>
    <dbReference type="NCBI Taxonomy" id="566027"/>
    <lineage>
        <taxon>Bacteria</taxon>
        <taxon>Bacillati</taxon>
        <taxon>Actinomycetota</taxon>
        <taxon>Actinomycetes</taxon>
        <taxon>Micrococcales</taxon>
        <taxon>Micrococcaceae</taxon>
        <taxon>Micrococcus</taxon>
    </lineage>
</organism>
<evidence type="ECO:0000313" key="3">
    <source>
        <dbReference type="Proteomes" id="UP000572670"/>
    </source>
</evidence>
<dbReference type="SUPFAM" id="SSF52540">
    <property type="entry name" value="P-loop containing nucleoside triphosphate hydrolases"/>
    <property type="match status" value="1"/>
</dbReference>
<dbReference type="GeneID" id="93363958"/>
<feature type="domain" description="AAA+ ATPase" evidence="1">
    <location>
        <begin position="357"/>
        <end position="537"/>
    </location>
</feature>
<dbReference type="Gene3D" id="3.30.920.90">
    <property type="match status" value="1"/>
</dbReference>
<gene>
    <name evidence="2" type="ORF">HDA34_001610</name>
</gene>
<dbReference type="RefSeq" id="WP_134377507.1">
    <property type="nucleotide sequence ID" value="NZ_BAAAYW010000021.1"/>
</dbReference>